<feature type="transmembrane region" description="Helical" evidence="5">
    <location>
        <begin position="6"/>
        <end position="24"/>
    </location>
</feature>
<proteinExistence type="predicted"/>
<comment type="subcellular location">
    <subcellularLocation>
        <location evidence="1">Membrane</location>
        <topology evidence="1">Multi-pass membrane protein</topology>
    </subcellularLocation>
</comment>
<sequence>MQYLPAVFACLIGLVFAVSAFTKLRDRAGFTRSVPDLVPALPARLLGPLAHTVIALEAAVPVLLAVPATRILGFGVALVLLAAFTVAIAGALRRGRRAPCRCFGASAAPLGPRHLVRNGVLLAAASAGALAPGGAAPAAGLAVAAAAGLVAGLLIVSFDDLVDLFAGSH</sequence>
<evidence type="ECO:0000256" key="1">
    <source>
        <dbReference type="ARBA" id="ARBA00004141"/>
    </source>
</evidence>
<feature type="transmembrane region" description="Helical" evidence="5">
    <location>
        <begin position="71"/>
        <end position="92"/>
    </location>
</feature>
<dbReference type="Proteomes" id="UP000572680">
    <property type="component" value="Unassembled WGS sequence"/>
</dbReference>
<dbReference type="GO" id="GO:0016020">
    <property type="term" value="C:membrane"/>
    <property type="evidence" value="ECO:0007669"/>
    <property type="project" value="UniProtKB-SubCell"/>
</dbReference>
<evidence type="ECO:0000313" key="7">
    <source>
        <dbReference type="EMBL" id="MBA8952843.1"/>
    </source>
</evidence>
<evidence type="ECO:0000256" key="2">
    <source>
        <dbReference type="ARBA" id="ARBA00022692"/>
    </source>
</evidence>
<dbReference type="EMBL" id="JACJIA010000005">
    <property type="protein sequence ID" value="MBA8952843.1"/>
    <property type="molecule type" value="Genomic_DNA"/>
</dbReference>
<evidence type="ECO:0000256" key="3">
    <source>
        <dbReference type="ARBA" id="ARBA00022989"/>
    </source>
</evidence>
<dbReference type="UniPathway" id="UPA00895"/>
<reference evidence="7 8" key="1">
    <citation type="submission" date="2020-08" db="EMBL/GenBank/DDBJ databases">
        <title>Genomic Encyclopedia of Type Strains, Phase IV (KMG-IV): sequencing the most valuable type-strain genomes for metagenomic binning, comparative biology and taxonomic classification.</title>
        <authorList>
            <person name="Goeker M."/>
        </authorList>
    </citation>
    <scope>NUCLEOTIDE SEQUENCE [LARGE SCALE GENOMIC DNA]</scope>
    <source>
        <strain evidence="7 8">DSM 44197</strain>
    </source>
</reference>
<dbReference type="RefSeq" id="WP_182845063.1">
    <property type="nucleotide sequence ID" value="NZ_BAAALP010000024.1"/>
</dbReference>
<gene>
    <name evidence="7" type="ORF">HNR61_004489</name>
</gene>
<feature type="transmembrane region" description="Helical" evidence="5">
    <location>
        <begin position="138"/>
        <end position="158"/>
    </location>
</feature>
<organism evidence="7 8">
    <name type="scientific">Actinomadura namibiensis</name>
    <dbReference type="NCBI Taxonomy" id="182080"/>
    <lineage>
        <taxon>Bacteria</taxon>
        <taxon>Bacillati</taxon>
        <taxon>Actinomycetota</taxon>
        <taxon>Actinomycetes</taxon>
        <taxon>Streptosporangiales</taxon>
        <taxon>Thermomonosporaceae</taxon>
        <taxon>Actinomadura</taxon>
    </lineage>
</organism>
<dbReference type="InterPro" id="IPR009908">
    <property type="entry name" value="Methylamine_util_MauE"/>
</dbReference>
<keyword evidence="8" id="KW-1185">Reference proteome</keyword>
<dbReference type="AlphaFoldDB" id="A0A7W3QNA3"/>
<dbReference type="GO" id="GO:0030416">
    <property type="term" value="P:methylamine metabolic process"/>
    <property type="evidence" value="ECO:0007669"/>
    <property type="project" value="InterPro"/>
</dbReference>
<evidence type="ECO:0000313" key="8">
    <source>
        <dbReference type="Proteomes" id="UP000572680"/>
    </source>
</evidence>
<evidence type="ECO:0000256" key="5">
    <source>
        <dbReference type="SAM" id="Phobius"/>
    </source>
</evidence>
<feature type="transmembrane region" description="Helical" evidence="5">
    <location>
        <begin position="45"/>
        <end position="65"/>
    </location>
</feature>
<protein>
    <recommendedName>
        <fullName evidence="6">Methylamine utilisation protein MauE domain-containing protein</fullName>
    </recommendedName>
</protein>
<keyword evidence="3 5" id="KW-1133">Transmembrane helix</keyword>
<accession>A0A7W3QNA3</accession>
<evidence type="ECO:0000259" key="6">
    <source>
        <dbReference type="Pfam" id="PF07291"/>
    </source>
</evidence>
<dbReference type="Pfam" id="PF07291">
    <property type="entry name" value="MauE"/>
    <property type="match status" value="1"/>
</dbReference>
<keyword evidence="2 5" id="KW-0812">Transmembrane</keyword>
<evidence type="ECO:0000256" key="4">
    <source>
        <dbReference type="ARBA" id="ARBA00023136"/>
    </source>
</evidence>
<comment type="caution">
    <text evidence="7">The sequence shown here is derived from an EMBL/GenBank/DDBJ whole genome shotgun (WGS) entry which is preliminary data.</text>
</comment>
<keyword evidence="4 5" id="KW-0472">Membrane</keyword>
<feature type="domain" description="Methylamine utilisation protein MauE" evidence="6">
    <location>
        <begin position="1"/>
        <end position="130"/>
    </location>
</feature>
<name>A0A7W3QNA3_ACTNM</name>